<dbReference type="PANTHER" id="PTHR10071">
    <property type="entry name" value="TRANSCRIPTION FACTOR GATA FAMILY MEMBER"/>
    <property type="match status" value="1"/>
</dbReference>
<dbReference type="InterPro" id="IPR013088">
    <property type="entry name" value="Znf_NHR/GATA"/>
</dbReference>
<dbReference type="GO" id="GO:0000978">
    <property type="term" value="F:RNA polymerase II cis-regulatory region sequence-specific DNA binding"/>
    <property type="evidence" value="ECO:0007669"/>
    <property type="project" value="TreeGrafter"/>
</dbReference>
<dbReference type="GO" id="GO:0000981">
    <property type="term" value="F:DNA-binding transcription factor activity, RNA polymerase II-specific"/>
    <property type="evidence" value="ECO:0007669"/>
    <property type="project" value="TreeGrafter"/>
</dbReference>
<feature type="compositionally biased region" description="Basic residues" evidence="9">
    <location>
        <begin position="429"/>
        <end position="444"/>
    </location>
</feature>
<dbReference type="SMART" id="SM00401">
    <property type="entry name" value="ZnF_GATA"/>
    <property type="match status" value="3"/>
</dbReference>
<evidence type="ECO:0000256" key="7">
    <source>
        <dbReference type="ARBA" id="ARBA00023242"/>
    </source>
</evidence>
<feature type="region of interest" description="Disordered" evidence="9">
    <location>
        <begin position="249"/>
        <end position="285"/>
    </location>
</feature>
<dbReference type="Gene3D" id="3.30.50.10">
    <property type="entry name" value="Erythroid Transcription Factor GATA-1, subunit A"/>
    <property type="match status" value="3"/>
</dbReference>
<comment type="subcellular location">
    <subcellularLocation>
        <location evidence="1">Nucleus</location>
    </subcellularLocation>
</comment>
<dbReference type="CDD" id="cd00202">
    <property type="entry name" value="ZnF_GATA"/>
    <property type="match status" value="2"/>
</dbReference>
<dbReference type="InterPro" id="IPR039355">
    <property type="entry name" value="Transcription_factor_GATA"/>
</dbReference>
<protein>
    <submittedName>
        <fullName evidence="12">GATA-type domain-containing protein</fullName>
    </submittedName>
</protein>
<feature type="region of interest" description="Disordered" evidence="9">
    <location>
        <begin position="419"/>
        <end position="457"/>
    </location>
</feature>
<keyword evidence="6" id="KW-0804">Transcription</keyword>
<sequence length="517" mass="56011">MAQMDFKFEQQPSTENAGAQSVIYQHQQPQSGAQPHNNDSADQNVGGEQTIGIVTAMPFLDSSTAASLNLQANHIGDGDMNGISDDPVFSPIKTTFYAHNGNPAQIYYPHTQFKPYDSSQLYGQLIFPQNWGYATTTGALIPQDHSGATTVSANTSIQCNSTTNPGELIQSAAQILTPDPAAMFVAQNQSAGQNFFHNGYPSYNPADYYIPAGSIFGPQSRINGPLSSTTASTSSASPEESAISLLNGSNINASTSSSNGSTSGSSKRPSSRGNRGKHKTEDRQCTNCGADHTPLWRRDNQGHYLCNACGLYHKMNGQSRPLVKPKKRQTAQKRTGVTCINCGTSNTTLWRRNQNGQPVCNACGLYYKLHNAAPKRTDISCVVCETSNTTLWRRYPTNGKPACNACVLYYKLHGTQRPISMKKDGIQSRNRKAHPKGGRSNRNKNRSETDGSSSMSGVLIDATGQTTIPSASIPAGSAGFYELAMKPNPYKVEFQFPGGHHSYLNNGYHPQFLFQHS</sequence>
<dbReference type="PROSITE" id="PS50114">
    <property type="entry name" value="GATA_ZN_FINGER_2"/>
    <property type="match status" value="3"/>
</dbReference>
<dbReference type="SUPFAM" id="SSF57716">
    <property type="entry name" value="Glucocorticoid receptor-like (DNA-binding domain)"/>
    <property type="match status" value="3"/>
</dbReference>
<evidence type="ECO:0000313" key="11">
    <source>
        <dbReference type="Proteomes" id="UP000887540"/>
    </source>
</evidence>
<evidence type="ECO:0000256" key="5">
    <source>
        <dbReference type="ARBA" id="ARBA00023015"/>
    </source>
</evidence>
<keyword evidence="4" id="KW-0862">Zinc</keyword>
<dbReference type="PROSITE" id="PS00344">
    <property type="entry name" value="GATA_ZN_FINGER_1"/>
    <property type="match status" value="2"/>
</dbReference>
<dbReference type="PRINTS" id="PR00619">
    <property type="entry name" value="GATAZNFINGER"/>
</dbReference>
<feature type="compositionally biased region" description="Low complexity" evidence="9">
    <location>
        <begin position="249"/>
        <end position="273"/>
    </location>
</feature>
<feature type="domain" description="GATA-type" evidence="10">
    <location>
        <begin position="279"/>
        <end position="334"/>
    </location>
</feature>
<dbReference type="GO" id="GO:0045165">
    <property type="term" value="P:cell fate commitment"/>
    <property type="evidence" value="ECO:0007669"/>
    <property type="project" value="TreeGrafter"/>
</dbReference>
<reference evidence="12" key="1">
    <citation type="submission" date="2022-11" db="UniProtKB">
        <authorList>
            <consortium name="WormBaseParasite"/>
        </authorList>
    </citation>
    <scope>IDENTIFICATION</scope>
</reference>
<evidence type="ECO:0000256" key="1">
    <source>
        <dbReference type="ARBA" id="ARBA00004123"/>
    </source>
</evidence>
<dbReference type="InterPro" id="IPR000679">
    <property type="entry name" value="Znf_GATA"/>
</dbReference>
<dbReference type="GO" id="GO:0005634">
    <property type="term" value="C:nucleus"/>
    <property type="evidence" value="ECO:0007669"/>
    <property type="project" value="UniProtKB-SubCell"/>
</dbReference>
<keyword evidence="3 8" id="KW-0863">Zinc-finger</keyword>
<accession>A0A914EBY8</accession>
<dbReference type="GO" id="GO:0045944">
    <property type="term" value="P:positive regulation of transcription by RNA polymerase II"/>
    <property type="evidence" value="ECO:0007669"/>
    <property type="project" value="TreeGrafter"/>
</dbReference>
<feature type="region of interest" description="Disordered" evidence="9">
    <location>
        <begin position="25"/>
        <end position="45"/>
    </location>
</feature>
<keyword evidence="2" id="KW-0479">Metal-binding</keyword>
<dbReference type="Pfam" id="PF00320">
    <property type="entry name" value="GATA"/>
    <property type="match status" value="3"/>
</dbReference>
<feature type="domain" description="GATA-type" evidence="10">
    <location>
        <begin position="375"/>
        <end position="429"/>
    </location>
</feature>
<keyword evidence="5" id="KW-0805">Transcription regulation</keyword>
<keyword evidence="7" id="KW-0539">Nucleus</keyword>
<evidence type="ECO:0000256" key="9">
    <source>
        <dbReference type="SAM" id="MobiDB-lite"/>
    </source>
</evidence>
<proteinExistence type="predicted"/>
<evidence type="ECO:0000256" key="8">
    <source>
        <dbReference type="PROSITE-ProRule" id="PRU00094"/>
    </source>
</evidence>
<name>A0A914EBY8_9BILA</name>
<evidence type="ECO:0000259" key="10">
    <source>
        <dbReference type="PROSITE" id="PS50114"/>
    </source>
</evidence>
<keyword evidence="11" id="KW-1185">Reference proteome</keyword>
<evidence type="ECO:0000256" key="4">
    <source>
        <dbReference type="ARBA" id="ARBA00022833"/>
    </source>
</evidence>
<dbReference type="WBParaSite" id="ACRNAN_scaffold6955.g11864.t3">
    <property type="protein sequence ID" value="ACRNAN_scaffold6955.g11864.t3"/>
    <property type="gene ID" value="ACRNAN_scaffold6955.g11864"/>
</dbReference>
<evidence type="ECO:0000256" key="3">
    <source>
        <dbReference type="ARBA" id="ARBA00022771"/>
    </source>
</evidence>
<dbReference type="AlphaFoldDB" id="A0A914EBY8"/>
<dbReference type="Proteomes" id="UP000887540">
    <property type="component" value="Unplaced"/>
</dbReference>
<dbReference type="GO" id="GO:0000122">
    <property type="term" value="P:negative regulation of transcription by RNA polymerase II"/>
    <property type="evidence" value="ECO:0007669"/>
    <property type="project" value="TreeGrafter"/>
</dbReference>
<dbReference type="GO" id="GO:0008270">
    <property type="term" value="F:zinc ion binding"/>
    <property type="evidence" value="ECO:0007669"/>
    <property type="project" value="UniProtKB-KW"/>
</dbReference>
<organism evidence="11 12">
    <name type="scientific">Acrobeloides nanus</name>
    <dbReference type="NCBI Taxonomy" id="290746"/>
    <lineage>
        <taxon>Eukaryota</taxon>
        <taxon>Metazoa</taxon>
        <taxon>Ecdysozoa</taxon>
        <taxon>Nematoda</taxon>
        <taxon>Chromadorea</taxon>
        <taxon>Rhabditida</taxon>
        <taxon>Tylenchina</taxon>
        <taxon>Cephalobomorpha</taxon>
        <taxon>Cephaloboidea</taxon>
        <taxon>Cephalobidae</taxon>
        <taxon>Acrobeloides</taxon>
    </lineage>
</organism>
<evidence type="ECO:0000256" key="2">
    <source>
        <dbReference type="ARBA" id="ARBA00022723"/>
    </source>
</evidence>
<dbReference type="PANTHER" id="PTHR10071:SF281">
    <property type="entry name" value="BOX A-BINDING FACTOR-RELATED"/>
    <property type="match status" value="1"/>
</dbReference>
<feature type="domain" description="GATA-type" evidence="10">
    <location>
        <begin position="333"/>
        <end position="371"/>
    </location>
</feature>
<evidence type="ECO:0000256" key="6">
    <source>
        <dbReference type="ARBA" id="ARBA00023163"/>
    </source>
</evidence>
<evidence type="ECO:0000313" key="12">
    <source>
        <dbReference type="WBParaSite" id="ACRNAN_scaffold6955.g11864.t3"/>
    </source>
</evidence>